<dbReference type="EMBL" id="HG792015">
    <property type="protein sequence ID" value="CDM29686.1"/>
    <property type="molecule type" value="Genomic_DNA"/>
</dbReference>
<feature type="region of interest" description="Disordered" evidence="1">
    <location>
        <begin position="95"/>
        <end position="151"/>
    </location>
</feature>
<feature type="compositionally biased region" description="Low complexity" evidence="1">
    <location>
        <begin position="103"/>
        <end position="142"/>
    </location>
</feature>
<keyword evidence="3" id="KW-1185">Reference proteome</keyword>
<sequence length="257" mass="28179">MSRSSIKRAKPRMTTAEVLIRYAKKRRDAIINNRYISPYAPLQPRPLRIRKDYNVTSEPQHDVLSAIPVETSHEVTAPVHRPRYSLRRKIFHGALPPLPPSAPTSRPFSGSSIPSSSSEPARLSSQALGISSTPASSSRPATNGLPQYPDRRTSMCGGCLEGRHRPLHSHPYHRHGDNNPQSGRLVGPRALNRVSVSLSDTAPDSPWAGPVGSMAFYYDSDEDLPLPVESDHAESVGPSGFEMCLIAGSAAQSRRYR</sequence>
<organism evidence="2 3">
    <name type="scientific">Penicillium roqueforti (strain FM164)</name>
    <dbReference type="NCBI Taxonomy" id="1365484"/>
    <lineage>
        <taxon>Eukaryota</taxon>
        <taxon>Fungi</taxon>
        <taxon>Dikarya</taxon>
        <taxon>Ascomycota</taxon>
        <taxon>Pezizomycotina</taxon>
        <taxon>Eurotiomycetes</taxon>
        <taxon>Eurotiomycetidae</taxon>
        <taxon>Eurotiales</taxon>
        <taxon>Aspergillaceae</taxon>
        <taxon>Penicillium</taxon>
    </lineage>
</organism>
<accession>W6Q138</accession>
<reference evidence="2" key="1">
    <citation type="journal article" date="2014" name="Nat. Commun.">
        <title>Multiple recent horizontal transfers of a large genomic region in cheese making fungi.</title>
        <authorList>
            <person name="Cheeseman K."/>
            <person name="Ropars J."/>
            <person name="Renault P."/>
            <person name="Dupont J."/>
            <person name="Gouzy J."/>
            <person name="Branca A."/>
            <person name="Abraham A.L."/>
            <person name="Ceppi M."/>
            <person name="Conseiller E."/>
            <person name="Debuchy R."/>
            <person name="Malagnac F."/>
            <person name="Goarin A."/>
            <person name="Silar P."/>
            <person name="Lacoste S."/>
            <person name="Sallet E."/>
            <person name="Bensimon A."/>
            <person name="Giraud T."/>
            <person name="Brygoo Y."/>
        </authorList>
    </citation>
    <scope>NUCLEOTIDE SEQUENCE [LARGE SCALE GENOMIC DNA]</scope>
    <source>
        <strain evidence="2">FM164</strain>
    </source>
</reference>
<gene>
    <name evidence="2" type="ORF">PROQFM164_S01g003498</name>
</gene>
<feature type="region of interest" description="Disordered" evidence="1">
    <location>
        <begin position="167"/>
        <end position="186"/>
    </location>
</feature>
<dbReference type="AlphaFoldDB" id="W6Q138"/>
<name>W6Q138_PENRF</name>
<evidence type="ECO:0000256" key="1">
    <source>
        <dbReference type="SAM" id="MobiDB-lite"/>
    </source>
</evidence>
<dbReference type="OrthoDB" id="4355649at2759"/>
<protein>
    <submittedName>
        <fullName evidence="2">Genomic scaffold, ProqFM164S01</fullName>
    </submittedName>
</protein>
<evidence type="ECO:0000313" key="3">
    <source>
        <dbReference type="Proteomes" id="UP000030686"/>
    </source>
</evidence>
<evidence type="ECO:0000313" key="2">
    <source>
        <dbReference type="EMBL" id="CDM29686.1"/>
    </source>
</evidence>
<proteinExistence type="predicted"/>
<dbReference type="Proteomes" id="UP000030686">
    <property type="component" value="Unassembled WGS sequence"/>
</dbReference>